<evidence type="ECO:0000313" key="3">
    <source>
        <dbReference type="EMBL" id="TDE08931.1"/>
    </source>
</evidence>
<name>A0A4R5DAV7_9ACTN</name>
<evidence type="ECO:0000256" key="1">
    <source>
        <dbReference type="SAM" id="MobiDB-lite"/>
    </source>
</evidence>
<proteinExistence type="predicted"/>
<dbReference type="Proteomes" id="UP000294739">
    <property type="component" value="Unassembled WGS sequence"/>
</dbReference>
<evidence type="ECO:0000313" key="4">
    <source>
        <dbReference type="Proteomes" id="UP000294739"/>
    </source>
</evidence>
<dbReference type="OrthoDB" id="144586at2"/>
<feature type="compositionally biased region" description="Low complexity" evidence="1">
    <location>
        <begin position="36"/>
        <end position="80"/>
    </location>
</feature>
<sequence>MQPILRRVAAPAAIALAVVLGACGSDDSPSADDDTTSAPSASETVATDPTDSATATAPETPEATAPETPAPTPADTSAPSGTGAAPDTTEGAIARFEEFLHALGNKDVATMCEIAGPAAAIAEAEGFGPCESTFAIVVEMPSPEQSTALQTATVDPNLVDDSTAGQVIIPVEAIVADATLDEEELGDTTLAYQDGNWFIVD</sequence>
<feature type="chain" id="PRO_5038787406" evidence="2">
    <location>
        <begin position="25"/>
        <end position="201"/>
    </location>
</feature>
<feature type="signal peptide" evidence="2">
    <location>
        <begin position="1"/>
        <end position="24"/>
    </location>
</feature>
<feature type="region of interest" description="Disordered" evidence="1">
    <location>
        <begin position="23"/>
        <end position="88"/>
    </location>
</feature>
<dbReference type="PROSITE" id="PS51257">
    <property type="entry name" value="PROKAR_LIPOPROTEIN"/>
    <property type="match status" value="1"/>
</dbReference>
<dbReference type="InParanoid" id="A0A4R5DAV7"/>
<gene>
    <name evidence="3" type="ORF">E1269_16030</name>
</gene>
<evidence type="ECO:0000256" key="2">
    <source>
        <dbReference type="SAM" id="SignalP"/>
    </source>
</evidence>
<keyword evidence="4" id="KW-1185">Reference proteome</keyword>
<organism evidence="3 4">
    <name type="scientific">Jiangella asiatica</name>
    <dbReference type="NCBI Taxonomy" id="2530372"/>
    <lineage>
        <taxon>Bacteria</taxon>
        <taxon>Bacillati</taxon>
        <taxon>Actinomycetota</taxon>
        <taxon>Actinomycetes</taxon>
        <taxon>Jiangellales</taxon>
        <taxon>Jiangellaceae</taxon>
        <taxon>Jiangella</taxon>
    </lineage>
</organism>
<reference evidence="3 4" key="1">
    <citation type="submission" date="2019-03" db="EMBL/GenBank/DDBJ databases">
        <title>Draft genome sequences of novel Actinobacteria.</title>
        <authorList>
            <person name="Sahin N."/>
            <person name="Ay H."/>
            <person name="Saygin H."/>
        </authorList>
    </citation>
    <scope>NUCLEOTIDE SEQUENCE [LARGE SCALE GENOMIC DNA]</scope>
    <source>
        <strain evidence="3 4">5K138</strain>
    </source>
</reference>
<comment type="caution">
    <text evidence="3">The sequence shown here is derived from an EMBL/GenBank/DDBJ whole genome shotgun (WGS) entry which is preliminary data.</text>
</comment>
<dbReference type="RefSeq" id="WP_131896239.1">
    <property type="nucleotide sequence ID" value="NZ_SMKZ01000021.1"/>
</dbReference>
<protein>
    <submittedName>
        <fullName evidence="3">Uncharacterized protein</fullName>
    </submittedName>
</protein>
<dbReference type="AlphaFoldDB" id="A0A4R5DAV7"/>
<keyword evidence="2" id="KW-0732">Signal</keyword>
<dbReference type="EMBL" id="SMKZ01000021">
    <property type="protein sequence ID" value="TDE08931.1"/>
    <property type="molecule type" value="Genomic_DNA"/>
</dbReference>
<accession>A0A4R5DAV7</accession>